<dbReference type="InterPro" id="IPR050189">
    <property type="entry name" value="MFS_Efflux_Transporters"/>
</dbReference>
<organism evidence="8 9">
    <name type="scientific">Tenggerimyces flavus</name>
    <dbReference type="NCBI Taxonomy" id="1708749"/>
    <lineage>
        <taxon>Bacteria</taxon>
        <taxon>Bacillati</taxon>
        <taxon>Actinomycetota</taxon>
        <taxon>Actinomycetes</taxon>
        <taxon>Propionibacteriales</taxon>
        <taxon>Nocardioidaceae</taxon>
        <taxon>Tenggerimyces</taxon>
    </lineage>
</organism>
<feature type="transmembrane region" description="Helical" evidence="6">
    <location>
        <begin position="149"/>
        <end position="170"/>
    </location>
</feature>
<dbReference type="Pfam" id="PF07690">
    <property type="entry name" value="MFS_1"/>
    <property type="match status" value="1"/>
</dbReference>
<feature type="transmembrane region" description="Helical" evidence="6">
    <location>
        <begin position="343"/>
        <end position="360"/>
    </location>
</feature>
<dbReference type="InterPro" id="IPR036259">
    <property type="entry name" value="MFS_trans_sf"/>
</dbReference>
<dbReference type="PANTHER" id="PTHR43124">
    <property type="entry name" value="PURINE EFFLUX PUMP PBUE"/>
    <property type="match status" value="1"/>
</dbReference>
<keyword evidence="9" id="KW-1185">Reference proteome</keyword>
<feature type="transmembrane region" description="Helical" evidence="6">
    <location>
        <begin position="366"/>
        <end position="388"/>
    </location>
</feature>
<feature type="transmembrane region" description="Helical" evidence="6">
    <location>
        <begin position="308"/>
        <end position="331"/>
    </location>
</feature>
<dbReference type="Proteomes" id="UP001595699">
    <property type="component" value="Unassembled WGS sequence"/>
</dbReference>
<evidence type="ECO:0000259" key="7">
    <source>
        <dbReference type="PROSITE" id="PS50850"/>
    </source>
</evidence>
<feature type="transmembrane region" description="Helical" evidence="6">
    <location>
        <begin position="116"/>
        <end position="137"/>
    </location>
</feature>
<dbReference type="InterPro" id="IPR011701">
    <property type="entry name" value="MFS"/>
</dbReference>
<gene>
    <name evidence="8" type="ORF">ACFOUW_22570</name>
</gene>
<evidence type="ECO:0000256" key="2">
    <source>
        <dbReference type="ARBA" id="ARBA00022475"/>
    </source>
</evidence>
<sequence length="396" mass="40087">MTATAAPAQHTERVPLKSWLAVTAVTLGTFLVVTVENLPMGLLTAIGAGLHVTDGQVGFMVTVSGLVAAVTAAVLPVAIKRVDRRLVLLGLILLAALANVVVAITPDYTVLIGARFLVGISIGGFWSLAAGIGVRLVPGHAVPRALSMVFFGAMAANVLGVPAGTLLGSLTHWRVAFASLAGLALVLLVALAILLPKLPATEPVRLRTLADQLRVPAVRVGVLATFLLVSGAYGAFTFVSPILQDISGVGPKAIGPLLLAYGLAGIAGNFLAGAAAARNTRGTIIAVSVLLAAVLALFPVVGGSPMNGTILLVLWGMAFGGLPVSVQTWILKAAPNATEAATGLNTSMFNLAIALGALLASSVVGAIAVSGVLWLAAALVVLTVVAMWRTASQRPS</sequence>
<feature type="transmembrane region" description="Helical" evidence="6">
    <location>
        <begin position="217"/>
        <end position="238"/>
    </location>
</feature>
<dbReference type="InterPro" id="IPR020846">
    <property type="entry name" value="MFS_dom"/>
</dbReference>
<feature type="transmembrane region" description="Helical" evidence="6">
    <location>
        <begin position="58"/>
        <end position="79"/>
    </location>
</feature>
<accession>A0ABV7YFR1</accession>
<feature type="transmembrane region" description="Helical" evidence="6">
    <location>
        <begin position="284"/>
        <end position="302"/>
    </location>
</feature>
<dbReference type="RefSeq" id="WP_205115779.1">
    <property type="nucleotide sequence ID" value="NZ_JAFBCM010000001.1"/>
</dbReference>
<reference evidence="9" key="1">
    <citation type="journal article" date="2019" name="Int. J. Syst. Evol. Microbiol.">
        <title>The Global Catalogue of Microorganisms (GCM) 10K type strain sequencing project: providing services to taxonomists for standard genome sequencing and annotation.</title>
        <authorList>
            <consortium name="The Broad Institute Genomics Platform"/>
            <consortium name="The Broad Institute Genome Sequencing Center for Infectious Disease"/>
            <person name="Wu L."/>
            <person name="Ma J."/>
        </authorList>
    </citation>
    <scope>NUCLEOTIDE SEQUENCE [LARGE SCALE GENOMIC DNA]</scope>
    <source>
        <strain evidence="9">CGMCC 4.7241</strain>
    </source>
</reference>
<keyword evidence="4 6" id="KW-1133">Transmembrane helix</keyword>
<name>A0ABV7YFR1_9ACTN</name>
<evidence type="ECO:0000256" key="5">
    <source>
        <dbReference type="ARBA" id="ARBA00023136"/>
    </source>
</evidence>
<dbReference type="PANTHER" id="PTHR43124:SF3">
    <property type="entry name" value="CHLORAMPHENICOL EFFLUX PUMP RV0191"/>
    <property type="match status" value="1"/>
</dbReference>
<keyword evidence="3 6" id="KW-0812">Transmembrane</keyword>
<keyword evidence="5 6" id="KW-0472">Membrane</keyword>
<comment type="caution">
    <text evidence="8">The sequence shown here is derived from an EMBL/GenBank/DDBJ whole genome shotgun (WGS) entry which is preliminary data.</text>
</comment>
<proteinExistence type="predicted"/>
<dbReference type="CDD" id="cd17324">
    <property type="entry name" value="MFS_NepI_like"/>
    <property type="match status" value="1"/>
</dbReference>
<dbReference type="PROSITE" id="PS50850">
    <property type="entry name" value="MFS"/>
    <property type="match status" value="1"/>
</dbReference>
<feature type="transmembrane region" description="Helical" evidence="6">
    <location>
        <begin position="86"/>
        <end position="104"/>
    </location>
</feature>
<evidence type="ECO:0000313" key="9">
    <source>
        <dbReference type="Proteomes" id="UP001595699"/>
    </source>
</evidence>
<evidence type="ECO:0000256" key="6">
    <source>
        <dbReference type="SAM" id="Phobius"/>
    </source>
</evidence>
<feature type="transmembrane region" description="Helical" evidence="6">
    <location>
        <begin position="19"/>
        <end position="38"/>
    </location>
</feature>
<protein>
    <submittedName>
        <fullName evidence="8">MFS transporter</fullName>
    </submittedName>
</protein>
<feature type="domain" description="Major facilitator superfamily (MFS) profile" evidence="7">
    <location>
        <begin position="21"/>
        <end position="395"/>
    </location>
</feature>
<keyword evidence="2" id="KW-1003">Cell membrane</keyword>
<evidence type="ECO:0000313" key="8">
    <source>
        <dbReference type="EMBL" id="MFC3763639.1"/>
    </source>
</evidence>
<evidence type="ECO:0000256" key="1">
    <source>
        <dbReference type="ARBA" id="ARBA00004651"/>
    </source>
</evidence>
<feature type="transmembrane region" description="Helical" evidence="6">
    <location>
        <begin position="258"/>
        <end position="277"/>
    </location>
</feature>
<comment type="subcellular location">
    <subcellularLocation>
        <location evidence="1">Cell membrane</location>
        <topology evidence="1">Multi-pass membrane protein</topology>
    </subcellularLocation>
</comment>
<feature type="transmembrane region" description="Helical" evidence="6">
    <location>
        <begin position="176"/>
        <end position="196"/>
    </location>
</feature>
<evidence type="ECO:0000256" key="4">
    <source>
        <dbReference type="ARBA" id="ARBA00022989"/>
    </source>
</evidence>
<evidence type="ECO:0000256" key="3">
    <source>
        <dbReference type="ARBA" id="ARBA00022692"/>
    </source>
</evidence>
<dbReference type="Gene3D" id="1.20.1250.20">
    <property type="entry name" value="MFS general substrate transporter like domains"/>
    <property type="match status" value="1"/>
</dbReference>
<dbReference type="EMBL" id="JBHRZH010000019">
    <property type="protein sequence ID" value="MFC3763639.1"/>
    <property type="molecule type" value="Genomic_DNA"/>
</dbReference>
<dbReference type="SUPFAM" id="SSF103473">
    <property type="entry name" value="MFS general substrate transporter"/>
    <property type="match status" value="1"/>
</dbReference>